<dbReference type="AlphaFoldDB" id="A0A1L5FCK4"/>
<feature type="transmembrane region" description="Helical" evidence="1">
    <location>
        <begin position="292"/>
        <end position="317"/>
    </location>
</feature>
<keyword evidence="1" id="KW-0812">Transmembrane</keyword>
<dbReference type="EMBL" id="CP018335">
    <property type="protein sequence ID" value="APM40745.1"/>
    <property type="molecule type" value="Genomic_DNA"/>
</dbReference>
<organism evidence="2 3">
    <name type="scientific">Clostridium kluyveri</name>
    <dbReference type="NCBI Taxonomy" id="1534"/>
    <lineage>
        <taxon>Bacteria</taxon>
        <taxon>Bacillati</taxon>
        <taxon>Bacillota</taxon>
        <taxon>Clostridia</taxon>
        <taxon>Eubacteriales</taxon>
        <taxon>Clostridiaceae</taxon>
        <taxon>Clostridium</taxon>
    </lineage>
</organism>
<feature type="transmembrane region" description="Helical" evidence="1">
    <location>
        <begin position="337"/>
        <end position="358"/>
    </location>
</feature>
<accession>A0A1L5FCK4</accession>
<keyword evidence="1" id="KW-0472">Membrane</keyword>
<dbReference type="InterPro" id="IPR050250">
    <property type="entry name" value="Macrolide_Exporter_MacB"/>
</dbReference>
<dbReference type="PANTHER" id="PTHR30572">
    <property type="entry name" value="MEMBRANE COMPONENT OF TRANSPORTER-RELATED"/>
    <property type="match status" value="1"/>
</dbReference>
<protein>
    <recommendedName>
        <fullName evidence="4">ABC transporter permease</fullName>
    </recommendedName>
</protein>
<feature type="transmembrane region" description="Helical" evidence="1">
    <location>
        <begin position="16"/>
        <end position="40"/>
    </location>
</feature>
<evidence type="ECO:0000256" key="1">
    <source>
        <dbReference type="SAM" id="Phobius"/>
    </source>
</evidence>
<dbReference type="GO" id="GO:0022857">
    <property type="term" value="F:transmembrane transporter activity"/>
    <property type="evidence" value="ECO:0007669"/>
    <property type="project" value="TreeGrafter"/>
</dbReference>
<dbReference type="GO" id="GO:0005886">
    <property type="term" value="C:plasma membrane"/>
    <property type="evidence" value="ECO:0007669"/>
    <property type="project" value="TreeGrafter"/>
</dbReference>
<name>A0A1L5FCK4_CLOKL</name>
<evidence type="ECO:0000313" key="3">
    <source>
        <dbReference type="Proteomes" id="UP000184604"/>
    </source>
</evidence>
<feature type="transmembrane region" description="Helical" evidence="1">
    <location>
        <begin position="386"/>
        <end position="410"/>
    </location>
</feature>
<dbReference type="Proteomes" id="UP000184604">
    <property type="component" value="Chromosome"/>
</dbReference>
<sequence>MIRFNSALKELWNRKIITVLIVLQFTLGLFHFITSVNIYYSMNYLSNNNNCLLDTNTTYFMRTHNIKQYRDFSQEMKDSVDQVYKALISSKSIEGYGTYNTYMPLELKNSSKPIAEELKNSLINPQMHVDKPTIETITIDKGYYDMLKESISKGKGFTAADFKKKPEEKQGVILGSFLEKYFDIGDIINDKFIVYGFLKKDKFIPIQNDGNIYVKLDKRMLLPNTNDTMKDSESRYYELVQGTLLKLKNKEDVDTVNKLMLNRGKNLQFYIKNLGDAINDENVAINKNEKPIIIMEIIIGIFFILGIVVITLTSILIRKREFGIKLAFGESLIGIFYQLLIENFITFFIGFVLSLIYFRIKYADVIRNANTMGIVGVFDVKLSFPILVIVFFITFSIVIIANMIILELFLKKLEPKELIGGIE</sequence>
<gene>
    <name evidence="2" type="ORF">BS101_19480</name>
</gene>
<reference evidence="2 3" key="1">
    <citation type="submission" date="2016-12" db="EMBL/GenBank/DDBJ databases">
        <title>Complete genome sequence of Clostridium kluyveri JZZ isolated from the pit mud of a Chinese flavor liquor-making factory.</title>
        <authorList>
            <person name="Wang Y."/>
        </authorList>
    </citation>
    <scope>NUCLEOTIDE SEQUENCE [LARGE SCALE GENOMIC DNA]</scope>
    <source>
        <strain evidence="2 3">JZZ</strain>
    </source>
</reference>
<evidence type="ECO:0000313" key="2">
    <source>
        <dbReference type="EMBL" id="APM40745.1"/>
    </source>
</evidence>
<dbReference type="PANTHER" id="PTHR30572:SF4">
    <property type="entry name" value="ABC TRANSPORTER PERMEASE YTRF"/>
    <property type="match status" value="1"/>
</dbReference>
<evidence type="ECO:0008006" key="4">
    <source>
        <dbReference type="Google" id="ProtNLM"/>
    </source>
</evidence>
<keyword evidence="1" id="KW-1133">Transmembrane helix</keyword>
<dbReference type="RefSeq" id="WP_073540307.1">
    <property type="nucleotide sequence ID" value="NZ_CP018335.1"/>
</dbReference>
<proteinExistence type="predicted"/>